<dbReference type="FunFam" id="2.30.42.10:FF:000063">
    <property type="entry name" value="Peptidase, S41 family"/>
    <property type="match status" value="1"/>
</dbReference>
<dbReference type="NCBIfam" id="TIGR00225">
    <property type="entry name" value="prc"/>
    <property type="match status" value="1"/>
</dbReference>
<dbReference type="GO" id="GO:0030288">
    <property type="term" value="C:outer membrane-bounded periplasmic space"/>
    <property type="evidence" value="ECO:0007669"/>
    <property type="project" value="TreeGrafter"/>
</dbReference>
<evidence type="ECO:0000313" key="6">
    <source>
        <dbReference type="EMBL" id="SUZ49154.1"/>
    </source>
</evidence>
<sequence>MSIDNMLSELDPYTVYLVDDQKSGLDMITNGKYGGVGIQIGKRDNVITVIAPTENSPAKRAGILAGDILIKIDGKVTESMSMDDAAKLIRGKKGTKVILSIERFNEDEPIDFTLTRADIPVKDVSYFGMLDESIGYIRLTRFSKNSSPEVEKAINSLLGNDLTSIVLDLRDNPGGLLNSAVSILDMFIKKKELLVWTDGRAKQSKKKYYSKNDPIVPDDIQIAVLINGGSASASEIVAGVVQDLDRGVVIGRQSFGKGLVQTVYNIDRNKALKVTTAKYYIPSGRLIQKSGYLPDEILADTVSSDTLFETIGGRTVKSGGGITPDYVIESKERKPILLACLRKGLFFKYVQKNKHMYKTFDEVNSDPILLDRLEEYIMNHEEDLNIKLDGENNYLDTRETLMSIDSNNISISGALELLDSYFEEKAITQFDRENEDIKQWMLMEFAKQFDGEKGRMKVSQKIDKDIIKAMNILDDPFVYREVFIHH</sequence>
<dbReference type="CDD" id="cd06782">
    <property type="entry name" value="cpPDZ_CPP-like"/>
    <property type="match status" value="1"/>
</dbReference>
<dbReference type="SMART" id="SM00228">
    <property type="entry name" value="PDZ"/>
    <property type="match status" value="1"/>
</dbReference>
<dbReference type="InterPro" id="IPR004447">
    <property type="entry name" value="Peptidase_S41A"/>
</dbReference>
<comment type="similarity">
    <text evidence="1">Belongs to the peptidase S41A family.</text>
</comment>
<evidence type="ECO:0000256" key="3">
    <source>
        <dbReference type="ARBA" id="ARBA00022801"/>
    </source>
</evidence>
<dbReference type="InterPro" id="IPR029045">
    <property type="entry name" value="ClpP/crotonase-like_dom_sf"/>
</dbReference>
<dbReference type="GO" id="GO:0008236">
    <property type="term" value="F:serine-type peptidase activity"/>
    <property type="evidence" value="ECO:0007669"/>
    <property type="project" value="UniProtKB-KW"/>
</dbReference>
<name>A0A381N513_9ZZZZ</name>
<evidence type="ECO:0000256" key="1">
    <source>
        <dbReference type="ARBA" id="ARBA00009179"/>
    </source>
</evidence>
<dbReference type="Pfam" id="PF03572">
    <property type="entry name" value="Peptidase_S41"/>
    <property type="match status" value="1"/>
</dbReference>
<dbReference type="Pfam" id="PF17820">
    <property type="entry name" value="PDZ_6"/>
    <property type="match status" value="1"/>
</dbReference>
<dbReference type="GO" id="GO:0007165">
    <property type="term" value="P:signal transduction"/>
    <property type="evidence" value="ECO:0007669"/>
    <property type="project" value="TreeGrafter"/>
</dbReference>
<accession>A0A381N513</accession>
<evidence type="ECO:0000259" key="5">
    <source>
        <dbReference type="PROSITE" id="PS50106"/>
    </source>
</evidence>
<keyword evidence="2" id="KW-0645">Protease</keyword>
<dbReference type="InterPro" id="IPR041489">
    <property type="entry name" value="PDZ_6"/>
</dbReference>
<proteinExistence type="inferred from homology"/>
<keyword evidence="3" id="KW-0378">Hydrolase</keyword>
<dbReference type="InterPro" id="IPR005151">
    <property type="entry name" value="Tail-specific_protease"/>
</dbReference>
<gene>
    <name evidence="6" type="ORF">METZ01_LOCUS2008</name>
</gene>
<dbReference type="EMBL" id="UINC01000106">
    <property type="protein sequence ID" value="SUZ49154.1"/>
    <property type="molecule type" value="Genomic_DNA"/>
</dbReference>
<dbReference type="CDD" id="cd07560">
    <property type="entry name" value="Peptidase_S41_CPP"/>
    <property type="match status" value="1"/>
</dbReference>
<dbReference type="GO" id="GO:0006508">
    <property type="term" value="P:proteolysis"/>
    <property type="evidence" value="ECO:0007669"/>
    <property type="project" value="UniProtKB-KW"/>
</dbReference>
<organism evidence="6">
    <name type="scientific">marine metagenome</name>
    <dbReference type="NCBI Taxonomy" id="408172"/>
    <lineage>
        <taxon>unclassified sequences</taxon>
        <taxon>metagenomes</taxon>
        <taxon>ecological metagenomes</taxon>
    </lineage>
</organism>
<keyword evidence="4" id="KW-0720">Serine protease</keyword>
<evidence type="ECO:0000256" key="4">
    <source>
        <dbReference type="ARBA" id="ARBA00022825"/>
    </source>
</evidence>
<dbReference type="AlphaFoldDB" id="A0A381N513"/>
<dbReference type="PANTHER" id="PTHR32060:SF30">
    <property type="entry name" value="CARBOXY-TERMINAL PROCESSING PROTEASE CTPA"/>
    <property type="match status" value="1"/>
</dbReference>
<reference evidence="6" key="1">
    <citation type="submission" date="2018-05" db="EMBL/GenBank/DDBJ databases">
        <authorList>
            <person name="Lanie J.A."/>
            <person name="Ng W.-L."/>
            <person name="Kazmierczak K.M."/>
            <person name="Andrzejewski T.M."/>
            <person name="Davidsen T.M."/>
            <person name="Wayne K.J."/>
            <person name="Tettelin H."/>
            <person name="Glass J.I."/>
            <person name="Rusch D."/>
            <person name="Podicherti R."/>
            <person name="Tsui H.-C.T."/>
            <person name="Winkler M.E."/>
        </authorList>
    </citation>
    <scope>NUCLEOTIDE SEQUENCE</scope>
</reference>
<dbReference type="PANTHER" id="PTHR32060">
    <property type="entry name" value="TAIL-SPECIFIC PROTEASE"/>
    <property type="match status" value="1"/>
</dbReference>
<dbReference type="SUPFAM" id="SSF52096">
    <property type="entry name" value="ClpP/crotonase"/>
    <property type="match status" value="1"/>
</dbReference>
<dbReference type="Gene3D" id="3.30.750.44">
    <property type="match status" value="1"/>
</dbReference>
<dbReference type="GO" id="GO:0004175">
    <property type="term" value="F:endopeptidase activity"/>
    <property type="evidence" value="ECO:0007669"/>
    <property type="project" value="TreeGrafter"/>
</dbReference>
<evidence type="ECO:0000256" key="2">
    <source>
        <dbReference type="ARBA" id="ARBA00022670"/>
    </source>
</evidence>
<protein>
    <recommendedName>
        <fullName evidence="5">PDZ domain-containing protein</fullName>
    </recommendedName>
</protein>
<dbReference type="Gene3D" id="3.90.226.10">
    <property type="entry name" value="2-enoyl-CoA Hydratase, Chain A, domain 1"/>
    <property type="match status" value="1"/>
</dbReference>
<feature type="domain" description="PDZ" evidence="5">
    <location>
        <begin position="14"/>
        <end position="90"/>
    </location>
</feature>
<dbReference type="SUPFAM" id="SSF50156">
    <property type="entry name" value="PDZ domain-like"/>
    <property type="match status" value="1"/>
</dbReference>
<dbReference type="SMART" id="SM00245">
    <property type="entry name" value="TSPc"/>
    <property type="match status" value="1"/>
</dbReference>
<dbReference type="PROSITE" id="PS50106">
    <property type="entry name" value="PDZ"/>
    <property type="match status" value="1"/>
</dbReference>
<dbReference type="InterPro" id="IPR036034">
    <property type="entry name" value="PDZ_sf"/>
</dbReference>
<dbReference type="InterPro" id="IPR001478">
    <property type="entry name" value="PDZ"/>
</dbReference>
<dbReference type="Gene3D" id="2.30.42.10">
    <property type="match status" value="1"/>
</dbReference>